<dbReference type="PROSITE" id="PS51635">
    <property type="entry name" value="PNPLA"/>
    <property type="match status" value="1"/>
</dbReference>
<evidence type="ECO:0000256" key="3">
    <source>
        <dbReference type="ARBA" id="ARBA00023098"/>
    </source>
</evidence>
<dbReference type="Pfam" id="PF01734">
    <property type="entry name" value="Patatin"/>
    <property type="match status" value="1"/>
</dbReference>
<dbReference type="InterPro" id="IPR016035">
    <property type="entry name" value="Acyl_Trfase/lysoPLipase"/>
</dbReference>
<dbReference type="Gene3D" id="2.40.160.50">
    <property type="entry name" value="membrane protein fhac: a member of the omp85/tpsb transporter family"/>
    <property type="match status" value="1"/>
</dbReference>
<feature type="domain" description="PNPLA" evidence="6">
    <location>
        <begin position="73"/>
        <end position="265"/>
    </location>
</feature>
<evidence type="ECO:0000313" key="7">
    <source>
        <dbReference type="EMBL" id="MFC3146835.1"/>
    </source>
</evidence>
<feature type="short sequence motif" description="GXGXXG" evidence="4">
    <location>
        <begin position="77"/>
        <end position="82"/>
    </location>
</feature>
<reference evidence="8" key="1">
    <citation type="journal article" date="2019" name="Int. J. Syst. Evol. Microbiol.">
        <title>The Global Catalogue of Microorganisms (GCM) 10K type strain sequencing project: providing services to taxonomists for standard genome sequencing and annotation.</title>
        <authorList>
            <consortium name="The Broad Institute Genomics Platform"/>
            <consortium name="The Broad Institute Genome Sequencing Center for Infectious Disease"/>
            <person name="Wu L."/>
            <person name="Ma J."/>
        </authorList>
    </citation>
    <scope>NUCLEOTIDE SEQUENCE [LARGE SCALE GENOMIC DNA]</scope>
    <source>
        <strain evidence="8">KCTC 52168</strain>
    </source>
</reference>
<feature type="active site" description="Nucleophile" evidence="4">
    <location>
        <position position="106"/>
    </location>
</feature>
<feature type="signal peptide" evidence="5">
    <location>
        <begin position="1"/>
        <end position="34"/>
    </location>
</feature>
<evidence type="ECO:0000256" key="1">
    <source>
        <dbReference type="ARBA" id="ARBA00022801"/>
    </source>
</evidence>
<keyword evidence="3 4" id="KW-0443">Lipid metabolism</keyword>
<evidence type="ECO:0000256" key="5">
    <source>
        <dbReference type="SAM" id="SignalP"/>
    </source>
</evidence>
<dbReference type="RefSeq" id="WP_377301360.1">
    <property type="nucleotide sequence ID" value="NZ_CP180191.1"/>
</dbReference>
<keyword evidence="1 4" id="KW-0378">Hydrolase</keyword>
<evidence type="ECO:0000259" key="6">
    <source>
        <dbReference type="PROSITE" id="PS51635"/>
    </source>
</evidence>
<dbReference type="EMBL" id="JBHRTI010000003">
    <property type="protein sequence ID" value="MFC3146835.1"/>
    <property type="molecule type" value="Genomic_DNA"/>
</dbReference>
<comment type="caution">
    <text evidence="7">The sequence shown here is derived from an EMBL/GenBank/DDBJ whole genome shotgun (WGS) entry which is preliminary data.</text>
</comment>
<dbReference type="PANTHER" id="PTHR14226:SF29">
    <property type="entry name" value="NEUROPATHY TARGET ESTERASE SWS"/>
    <property type="match status" value="1"/>
</dbReference>
<dbReference type="Gene3D" id="3.10.20.310">
    <property type="entry name" value="membrane protein fhac"/>
    <property type="match status" value="1"/>
</dbReference>
<evidence type="ECO:0000256" key="4">
    <source>
        <dbReference type="PROSITE-ProRule" id="PRU01161"/>
    </source>
</evidence>
<dbReference type="CDD" id="cd07205">
    <property type="entry name" value="Pat_PNPLA6_PNPLA7_NTE1_like"/>
    <property type="match status" value="1"/>
</dbReference>
<keyword evidence="5" id="KW-0732">Signal</keyword>
<dbReference type="PANTHER" id="PTHR14226">
    <property type="entry name" value="NEUROPATHY TARGET ESTERASE/SWISS CHEESE D.MELANOGASTER"/>
    <property type="match status" value="1"/>
</dbReference>
<gene>
    <name evidence="7" type="ORF">ACFOEN_04170</name>
</gene>
<feature type="short sequence motif" description="DGA/G" evidence="4">
    <location>
        <begin position="252"/>
        <end position="254"/>
    </location>
</feature>
<keyword evidence="2 4" id="KW-0442">Lipid degradation</keyword>
<accession>A0ABV7GZ92</accession>
<proteinExistence type="predicted"/>
<dbReference type="InterPro" id="IPR002641">
    <property type="entry name" value="PNPLA_dom"/>
</dbReference>
<feature type="active site" description="Proton acceptor" evidence="4">
    <location>
        <position position="252"/>
    </location>
</feature>
<dbReference type="SUPFAM" id="SSF52151">
    <property type="entry name" value="FabD/lysophospholipase-like"/>
    <property type="match status" value="1"/>
</dbReference>
<feature type="short sequence motif" description="GXSXG" evidence="4">
    <location>
        <begin position="104"/>
        <end position="108"/>
    </location>
</feature>
<dbReference type="Gene3D" id="3.40.1090.10">
    <property type="entry name" value="Cytosolic phospholipase A2 catalytic domain"/>
    <property type="match status" value="2"/>
</dbReference>
<dbReference type="InterPro" id="IPR050301">
    <property type="entry name" value="NTE"/>
</dbReference>
<name>A0ABV7GZ92_9BURK</name>
<evidence type="ECO:0000256" key="2">
    <source>
        <dbReference type="ARBA" id="ARBA00022963"/>
    </source>
</evidence>
<protein>
    <submittedName>
        <fullName evidence="7">Patatin-like phospholipase family protein</fullName>
    </submittedName>
</protein>
<dbReference type="InterPro" id="IPR010827">
    <property type="entry name" value="BamA/TamA_POTRA"/>
</dbReference>
<evidence type="ECO:0000313" key="8">
    <source>
        <dbReference type="Proteomes" id="UP001595556"/>
    </source>
</evidence>
<keyword evidence="8" id="KW-1185">Reference proteome</keyword>
<dbReference type="Pfam" id="PF07244">
    <property type="entry name" value="POTRA"/>
    <property type="match status" value="1"/>
</dbReference>
<feature type="chain" id="PRO_5045573121" evidence="5">
    <location>
        <begin position="35"/>
        <end position="767"/>
    </location>
</feature>
<sequence>MNPIQRALGPVVSVAAHRFAAALLLIAAAGLARAQVPATQAVQSGASTLPAAAIQDASPSMRIGAPGRPKVALVLSGGGARGFAHLGVLRVLQEQRVPVDMVIGTSMGSIVGGAWAAGHRLDDLRVLVRETDWDAVFSATAPRRERDYRRRTEDLSYLSRFSFGVGREGLILPRGTFQAHELDSILRRVALPVQNRTNLDELSVPFRAVATDLVTGDMVVLRDTSLFAAMRASMSIPGAFAPIEIRDQLLIDGGLVRNLPVDVARKLGADVIIAVNVGTPLTPRNKLNSALDVAQQMVNILTEKNVVQSLSELGPNDILIAPDLAAYSFSDFAAFSQIEAAGETAARAVLTRLAALGIDSERFAGWEAARTGRPAVPDPIRIDDVRILGTSFTNPQVLLRELDIRPGASYTIQDITEGMRRLSASGDFDRVDFSLAGPEGARRLLVMPSETLVGPNTLRFGGRLESDFRNNNRFEILALHTLRWVNSYGAELRTLLRVGSSRELGTEFYQPLSVGREWFVTANAGVRGDDFELRLGSTGFTAAIGSRTYDIGGTIGYRLGLDGEVRLGYGLRRLQTFPRAVESLIPSTDDQFQVLGARLGWDTLDDPNFPRSGNLVLIDWSRASDLRSGSSLRRDAGQFVWENAQSIGRNSLASSIRLGYGRGGASPLPLGGFLILSGSPPETFTGDRTVLARTVFAHRLKAVSGVRVGVSLEAGDAFDRGETLRISSLKRAFSLLAGTDTPFGPVYVGWGRTLGVRSSLYLFLGRP</sequence>
<organism evidence="7 8">
    <name type="scientific">Piscinibacterium candidicorallinum</name>
    <dbReference type="NCBI Taxonomy" id="1793872"/>
    <lineage>
        <taxon>Bacteria</taxon>
        <taxon>Pseudomonadati</taxon>
        <taxon>Pseudomonadota</taxon>
        <taxon>Betaproteobacteria</taxon>
        <taxon>Burkholderiales</taxon>
        <taxon>Piscinibacterium</taxon>
    </lineage>
</organism>
<dbReference type="Proteomes" id="UP001595556">
    <property type="component" value="Unassembled WGS sequence"/>
</dbReference>